<sequence>MNTTVIKYTLKILYCLPIKEEDAEGSIAMIPYLSPKKAKYLKTFDQKSKGDEINIEDLTNYVKLNIEAKDSDKARIKKIIRYDNKLESSSYLEAKKTK</sequence>
<proteinExistence type="predicted"/>
<dbReference type="OrthoDB" id="6513042at2759"/>
<reference evidence="1 2" key="1">
    <citation type="submission" date="2018-06" db="EMBL/GenBank/DDBJ databases">
        <title>Comparative genomics reveals the genomic features of Rhizophagus irregularis, R. cerebriforme, R. diaphanum and Gigaspora rosea, and their symbiotic lifestyle signature.</title>
        <authorList>
            <person name="Morin E."/>
            <person name="San Clemente H."/>
            <person name="Chen E.C.H."/>
            <person name="De La Providencia I."/>
            <person name="Hainaut M."/>
            <person name="Kuo A."/>
            <person name="Kohler A."/>
            <person name="Murat C."/>
            <person name="Tang N."/>
            <person name="Roy S."/>
            <person name="Loubradou J."/>
            <person name="Henrissat B."/>
            <person name="Grigoriev I.V."/>
            <person name="Corradi N."/>
            <person name="Roux C."/>
            <person name="Martin F.M."/>
        </authorList>
    </citation>
    <scope>NUCLEOTIDE SEQUENCE [LARGE SCALE GENOMIC DNA]</scope>
    <source>
        <strain evidence="1 2">DAOM 227022</strain>
    </source>
</reference>
<evidence type="ECO:0000313" key="2">
    <source>
        <dbReference type="Proteomes" id="UP000265703"/>
    </source>
</evidence>
<keyword evidence="2" id="KW-1185">Reference proteome</keyword>
<dbReference type="Proteomes" id="UP000265703">
    <property type="component" value="Unassembled WGS sequence"/>
</dbReference>
<evidence type="ECO:0000313" key="1">
    <source>
        <dbReference type="EMBL" id="RIA90626.1"/>
    </source>
</evidence>
<dbReference type="AlphaFoldDB" id="A0A397T173"/>
<comment type="caution">
    <text evidence="1">The sequence shown here is derived from an EMBL/GenBank/DDBJ whole genome shotgun (WGS) entry which is preliminary data.</text>
</comment>
<dbReference type="STRING" id="658196.A0A397T173"/>
<name>A0A397T173_9GLOM</name>
<accession>A0A397T173</accession>
<organism evidence="1 2">
    <name type="scientific">Glomus cerebriforme</name>
    <dbReference type="NCBI Taxonomy" id="658196"/>
    <lineage>
        <taxon>Eukaryota</taxon>
        <taxon>Fungi</taxon>
        <taxon>Fungi incertae sedis</taxon>
        <taxon>Mucoromycota</taxon>
        <taxon>Glomeromycotina</taxon>
        <taxon>Glomeromycetes</taxon>
        <taxon>Glomerales</taxon>
        <taxon>Glomeraceae</taxon>
        <taxon>Glomus</taxon>
    </lineage>
</organism>
<dbReference type="EMBL" id="QKYT01000176">
    <property type="protein sequence ID" value="RIA90626.1"/>
    <property type="molecule type" value="Genomic_DNA"/>
</dbReference>
<gene>
    <name evidence="1" type="ORF">C1645_823165</name>
</gene>
<protein>
    <submittedName>
        <fullName evidence="1">Uncharacterized protein</fullName>
    </submittedName>
</protein>